<proteinExistence type="predicted"/>
<gene>
    <name evidence="2" type="ORF">CCGE525_10920</name>
</gene>
<name>A0A387FLM9_9HYPH</name>
<dbReference type="Proteomes" id="UP000282195">
    <property type="component" value="Chromosome"/>
</dbReference>
<dbReference type="OrthoDB" id="8302327at2"/>
<evidence type="ECO:0000256" key="1">
    <source>
        <dbReference type="SAM" id="SignalP"/>
    </source>
</evidence>
<evidence type="ECO:0000313" key="2">
    <source>
        <dbReference type="EMBL" id="AYG59243.1"/>
    </source>
</evidence>
<keyword evidence="1" id="KW-0732">Signal</keyword>
<sequence>MMLLRSGAVLALAGCLALAACSSWSLTPKPSTPAYDVRSATVVADQSVPPVSPKLLSAISERVNAAIAVTTRDTPLPKVALTIRLTDVRKGRSFNKDRNAAKINVDAAALDTGAVVAMASFETSNFTPDPTAADDLMAEDIAARIRSIFVLKAPPLVN</sequence>
<organism evidence="2 3">
    <name type="scientific">Rhizobium jaguaris</name>
    <dbReference type="NCBI Taxonomy" id="1312183"/>
    <lineage>
        <taxon>Bacteria</taxon>
        <taxon>Pseudomonadati</taxon>
        <taxon>Pseudomonadota</taxon>
        <taxon>Alphaproteobacteria</taxon>
        <taxon>Hyphomicrobiales</taxon>
        <taxon>Rhizobiaceae</taxon>
        <taxon>Rhizobium/Agrobacterium group</taxon>
        <taxon>Rhizobium</taxon>
    </lineage>
</organism>
<accession>A0A387FLM9</accession>
<dbReference type="EMBL" id="CP032694">
    <property type="protein sequence ID" value="AYG59243.1"/>
    <property type="molecule type" value="Genomic_DNA"/>
</dbReference>
<dbReference type="RefSeq" id="WP_120704263.1">
    <property type="nucleotide sequence ID" value="NZ_CP032694.1"/>
</dbReference>
<feature type="signal peptide" evidence="1">
    <location>
        <begin position="1"/>
        <end position="19"/>
    </location>
</feature>
<reference evidence="2 3" key="1">
    <citation type="submission" date="2018-10" db="EMBL/GenBank/DDBJ databases">
        <title>Rhizobium etli, R. leguminosarum and a new Rhizobium genospecies from Phaseolus dumosus.</title>
        <authorList>
            <person name="Ramirez-Puebla S.T."/>
            <person name="Rogel-Hernandez M.A."/>
            <person name="Guerrero G."/>
            <person name="Ormeno-Orrillo E."/>
            <person name="Martinez-Romero J.C."/>
            <person name="Negrete-Yankelevich S."/>
            <person name="Martinez-Romero E."/>
        </authorList>
    </citation>
    <scope>NUCLEOTIDE SEQUENCE [LARGE SCALE GENOMIC DNA]</scope>
    <source>
        <strain evidence="2 3">CCGE525</strain>
    </source>
</reference>
<dbReference type="PROSITE" id="PS51257">
    <property type="entry name" value="PROKAR_LIPOPROTEIN"/>
    <property type="match status" value="1"/>
</dbReference>
<evidence type="ECO:0008006" key="4">
    <source>
        <dbReference type="Google" id="ProtNLM"/>
    </source>
</evidence>
<dbReference type="AlphaFoldDB" id="A0A387FLM9"/>
<protein>
    <recommendedName>
        <fullName evidence="4">Lipoprotein</fullName>
    </recommendedName>
</protein>
<keyword evidence="3" id="KW-1185">Reference proteome</keyword>
<evidence type="ECO:0000313" key="3">
    <source>
        <dbReference type="Proteomes" id="UP000282195"/>
    </source>
</evidence>
<feature type="chain" id="PRO_5017337346" description="Lipoprotein" evidence="1">
    <location>
        <begin position="20"/>
        <end position="158"/>
    </location>
</feature>
<dbReference type="KEGG" id="rjg:CCGE525_10920"/>